<dbReference type="Proteomes" id="UP000034603">
    <property type="component" value="Unassembled WGS sequence"/>
</dbReference>
<dbReference type="EMBL" id="LBTR01000036">
    <property type="protein sequence ID" value="KKQ44006.1"/>
    <property type="molecule type" value="Genomic_DNA"/>
</dbReference>
<protein>
    <submittedName>
        <fullName evidence="2">LPXTG-motif cell wall anchor domain protein</fullName>
    </submittedName>
</protein>
<dbReference type="Gene3D" id="2.170.130.30">
    <property type="match status" value="1"/>
</dbReference>
<gene>
    <name evidence="2" type="ORF">US62_C0036G0022</name>
</gene>
<dbReference type="InterPro" id="IPR027954">
    <property type="entry name" value="Transcobalamin-like_C"/>
</dbReference>
<evidence type="ECO:0000313" key="3">
    <source>
        <dbReference type="Proteomes" id="UP000034603"/>
    </source>
</evidence>
<proteinExistence type="predicted"/>
<dbReference type="AlphaFoldDB" id="A0A0G0KTU4"/>
<evidence type="ECO:0000259" key="1">
    <source>
        <dbReference type="Pfam" id="PF14478"/>
    </source>
</evidence>
<sequence length="143" mass="16364">MKKKLILAFPLVIILVFAVWLKSSFALKPKQTNTVSPTLTQAQKTARVDFVFSETDTKQFAYEFVENKSAFDALKEISEREGIALETKQYDFGIFVKSINGLESSAEKAWIYYINDKSAEVGADKYELKDKDVIEWKYITPSE</sequence>
<dbReference type="Pfam" id="PF14478">
    <property type="entry name" value="DUF4430"/>
    <property type="match status" value="1"/>
</dbReference>
<reference evidence="2 3" key="1">
    <citation type="journal article" date="2015" name="Nature">
        <title>rRNA introns, odd ribosomes, and small enigmatic genomes across a large radiation of phyla.</title>
        <authorList>
            <person name="Brown C.T."/>
            <person name="Hug L.A."/>
            <person name="Thomas B.C."/>
            <person name="Sharon I."/>
            <person name="Castelle C.J."/>
            <person name="Singh A."/>
            <person name="Wilkins M.J."/>
            <person name="Williams K.H."/>
            <person name="Banfield J.F."/>
        </authorList>
    </citation>
    <scope>NUCLEOTIDE SEQUENCE [LARGE SCALE GENOMIC DNA]</scope>
</reference>
<accession>A0A0G0KTU4</accession>
<feature type="domain" description="Transcobalamin-like C-terminal" evidence="1">
    <location>
        <begin position="68"/>
        <end position="139"/>
    </location>
</feature>
<evidence type="ECO:0000313" key="2">
    <source>
        <dbReference type="EMBL" id="KKQ44006.1"/>
    </source>
</evidence>
<comment type="caution">
    <text evidence="2">The sequence shown here is derived from an EMBL/GenBank/DDBJ whole genome shotgun (WGS) entry which is preliminary data.</text>
</comment>
<name>A0A0G0KTU4_9BACT</name>
<organism evidence="2 3">
    <name type="scientific">Candidatus Woesebacteria bacterium GW2011_GWA1_37_8</name>
    <dbReference type="NCBI Taxonomy" id="1618546"/>
    <lineage>
        <taxon>Bacteria</taxon>
        <taxon>Candidatus Woeseibacteriota</taxon>
    </lineage>
</organism>